<feature type="region of interest" description="Disordered" evidence="1">
    <location>
        <begin position="383"/>
        <end position="404"/>
    </location>
</feature>
<feature type="compositionally biased region" description="Basic and acidic residues" evidence="1">
    <location>
        <begin position="255"/>
        <end position="265"/>
    </location>
</feature>
<evidence type="ECO:0000256" key="1">
    <source>
        <dbReference type="SAM" id="MobiDB-lite"/>
    </source>
</evidence>
<evidence type="ECO:0000313" key="2">
    <source>
        <dbReference type="EMBL" id="GAU48684.1"/>
    </source>
</evidence>
<name>A0A2Z6NWX5_TRISU</name>
<organism evidence="2 3">
    <name type="scientific">Trifolium subterraneum</name>
    <name type="common">Subterranean clover</name>
    <dbReference type="NCBI Taxonomy" id="3900"/>
    <lineage>
        <taxon>Eukaryota</taxon>
        <taxon>Viridiplantae</taxon>
        <taxon>Streptophyta</taxon>
        <taxon>Embryophyta</taxon>
        <taxon>Tracheophyta</taxon>
        <taxon>Spermatophyta</taxon>
        <taxon>Magnoliopsida</taxon>
        <taxon>eudicotyledons</taxon>
        <taxon>Gunneridae</taxon>
        <taxon>Pentapetalae</taxon>
        <taxon>rosids</taxon>
        <taxon>fabids</taxon>
        <taxon>Fabales</taxon>
        <taxon>Fabaceae</taxon>
        <taxon>Papilionoideae</taxon>
        <taxon>50 kb inversion clade</taxon>
        <taxon>NPAAA clade</taxon>
        <taxon>Hologalegina</taxon>
        <taxon>IRL clade</taxon>
        <taxon>Trifolieae</taxon>
        <taxon>Trifolium</taxon>
    </lineage>
</organism>
<evidence type="ECO:0000313" key="3">
    <source>
        <dbReference type="Proteomes" id="UP000242715"/>
    </source>
</evidence>
<reference evidence="3" key="1">
    <citation type="journal article" date="2017" name="Front. Plant Sci.">
        <title>Climate Clever Clovers: New Paradigm to Reduce the Environmental Footprint of Ruminants by Breeding Low Methanogenic Forages Utilizing Haplotype Variation.</title>
        <authorList>
            <person name="Kaur P."/>
            <person name="Appels R."/>
            <person name="Bayer P.E."/>
            <person name="Keeble-Gagnere G."/>
            <person name="Wang J."/>
            <person name="Hirakawa H."/>
            <person name="Shirasawa K."/>
            <person name="Vercoe P."/>
            <person name="Stefanova K."/>
            <person name="Durmic Z."/>
            <person name="Nichols P."/>
            <person name="Revell C."/>
            <person name="Isobe S.N."/>
            <person name="Edwards D."/>
            <person name="Erskine W."/>
        </authorList>
    </citation>
    <scope>NUCLEOTIDE SEQUENCE [LARGE SCALE GENOMIC DNA]</scope>
    <source>
        <strain evidence="3">cv. Daliak</strain>
    </source>
</reference>
<gene>
    <name evidence="2" type="ORF">TSUD_324810</name>
</gene>
<dbReference type="OrthoDB" id="70874at2759"/>
<keyword evidence="3" id="KW-1185">Reference proteome</keyword>
<feature type="compositionally biased region" description="Basic and acidic residues" evidence="1">
    <location>
        <begin position="331"/>
        <end position="340"/>
    </location>
</feature>
<dbReference type="AlphaFoldDB" id="A0A2Z6NWX5"/>
<feature type="region of interest" description="Disordered" evidence="1">
    <location>
        <begin position="252"/>
        <end position="272"/>
    </location>
</feature>
<feature type="region of interest" description="Disordered" evidence="1">
    <location>
        <begin position="123"/>
        <end position="145"/>
    </location>
</feature>
<feature type="region of interest" description="Disordered" evidence="1">
    <location>
        <begin position="316"/>
        <end position="348"/>
    </location>
</feature>
<accession>A0A2Z6NWX5</accession>
<protein>
    <submittedName>
        <fullName evidence="2">Uncharacterized protein</fullName>
    </submittedName>
</protein>
<sequence length="731" mass="80637">MASSDLMLNVCGRTKKAGKLHMENIPGSDGEKYMSYIKISKKQHELVKSLKLSCKSVPANTLNCVLGDLDNFNVQPLQLVKKHLPASYANWTQGLIQKHAMRNSLLLEMKDRSNITDEDILSTGVQAQDKEDGDVTNQSSSVDDEDSIVRIPEGPSLHNSYHSGDDELHPLHIDLEEDILSKGDDASHNKAGLHSSIMKCQDNPISEGAPLSSNEESIARFQDNPSLHNSYHSGDDQLHHLHVDLEKGILSQGDDASHNKTEHSRIMNSQDDPIREGALFSFNEASVARFPENASVNKSYHSGDEKLHHLHIDLDKNTLSNGDDASQNQTEHSRNSRDDSIGEGSSDGHAWQAAEMSHSYYDLPVTHNYTADGLSLVSSQINQDKQTQMISPESNLHQEGTGKEFLQRQSDDGRFSSYRSQDQIGLIQSFINDKGVNSFHYEQKRARSNFLAEQKRAGLNFQASNDVQMGAGQFSSHFNESLQTSLILDQGQRQTGNVFVPENISSNIYSDAGRYLNPRLDPLSAGKITDWPVRVPRMIAPSQSHVNTAGNIPNWDVSAPRMVAPSQSHVNTTGNILDWDVSAPRMVAPSQPHVNNFIGQPWLPSVHQVQGAWNGSGNGSLSSQSLGNGGISDQGLFSVLSQCNQLRSGSPYESIRHTDQFLLPRTYGVVDAGTHRINAVVPPSSHPLDYFSGRDAPGALLPDDISWMNLPPQNPALNDQMGKSYLRSWNR</sequence>
<feature type="compositionally biased region" description="Polar residues" evidence="1">
    <location>
        <begin position="317"/>
        <end position="330"/>
    </location>
</feature>
<proteinExistence type="predicted"/>
<feature type="compositionally biased region" description="Polar residues" evidence="1">
    <location>
        <begin position="383"/>
        <end position="398"/>
    </location>
</feature>
<dbReference type="EMBL" id="DF974459">
    <property type="protein sequence ID" value="GAU48684.1"/>
    <property type="molecule type" value="Genomic_DNA"/>
</dbReference>
<dbReference type="Proteomes" id="UP000242715">
    <property type="component" value="Unassembled WGS sequence"/>
</dbReference>